<evidence type="ECO:0000313" key="2">
    <source>
        <dbReference type="Proteomes" id="UP000223913"/>
    </source>
</evidence>
<reference evidence="1 2" key="1">
    <citation type="submission" date="2017-10" db="EMBL/GenBank/DDBJ databases">
        <title>The draft genome sequence of Lewinella nigricans NBRC 102662.</title>
        <authorList>
            <person name="Wang K."/>
        </authorList>
    </citation>
    <scope>NUCLEOTIDE SEQUENCE [LARGE SCALE GENOMIC DNA]</scope>
    <source>
        <strain evidence="1 2">NBRC 102662</strain>
    </source>
</reference>
<dbReference type="Proteomes" id="UP000223913">
    <property type="component" value="Unassembled WGS sequence"/>
</dbReference>
<evidence type="ECO:0008006" key="3">
    <source>
        <dbReference type="Google" id="ProtNLM"/>
    </source>
</evidence>
<dbReference type="EMBL" id="PDUD01000039">
    <property type="protein sequence ID" value="PHN02489.1"/>
    <property type="molecule type" value="Genomic_DNA"/>
</dbReference>
<evidence type="ECO:0000313" key="1">
    <source>
        <dbReference type="EMBL" id="PHN02489.1"/>
    </source>
</evidence>
<organism evidence="1 2">
    <name type="scientific">Flavilitoribacter nigricans (strain ATCC 23147 / DSM 23189 / NBRC 102662 / NCIMB 1420 / SS-2)</name>
    <name type="common">Lewinella nigricans</name>
    <dbReference type="NCBI Taxonomy" id="1122177"/>
    <lineage>
        <taxon>Bacteria</taxon>
        <taxon>Pseudomonadati</taxon>
        <taxon>Bacteroidota</taxon>
        <taxon>Saprospiria</taxon>
        <taxon>Saprospirales</taxon>
        <taxon>Lewinellaceae</taxon>
        <taxon>Flavilitoribacter</taxon>
    </lineage>
</organism>
<dbReference type="RefSeq" id="WP_099154034.1">
    <property type="nucleotide sequence ID" value="NZ_PDUD01000039.1"/>
</dbReference>
<accession>A0A2D0N2X4</accession>
<gene>
    <name evidence="1" type="ORF">CRP01_31420</name>
</gene>
<comment type="caution">
    <text evidence="1">The sequence shown here is derived from an EMBL/GenBank/DDBJ whole genome shotgun (WGS) entry which is preliminary data.</text>
</comment>
<proteinExistence type="predicted"/>
<name>A0A2D0N2X4_FLAN2</name>
<keyword evidence="2" id="KW-1185">Reference proteome</keyword>
<dbReference type="OrthoDB" id="1495281at2"/>
<sequence>MKIPHSFTIVFFTITPFFLTAQSMVGDWTYSGPGPDGEELINTMSMKEDGSLSVDFGSDGQIEVVASYTIEGKQITINDVSEQSPCHGKAGVYEFALDGDNVTITLVEDACELRRRERPWVLTRKK</sequence>
<dbReference type="AlphaFoldDB" id="A0A2D0N2X4"/>
<protein>
    <recommendedName>
        <fullName evidence="3">Lipocalin-like domain-containing protein</fullName>
    </recommendedName>
</protein>